<dbReference type="KEGG" id="pasa:BAOM_1093"/>
<proteinExistence type="predicted"/>
<dbReference type="EMBL" id="CP026095">
    <property type="protein sequence ID" value="AZV41704.1"/>
    <property type="molecule type" value="Genomic_DNA"/>
</dbReference>
<dbReference type="AlphaFoldDB" id="A0A3T0KN48"/>
<accession>A0A3T0KN48</accession>
<name>A0A3T0KN48_9BACI</name>
<gene>
    <name evidence="1" type="ORF">BAOM_1093</name>
</gene>
<organism evidence="1 2">
    <name type="scientific">Peribacillus asahii</name>
    <dbReference type="NCBI Taxonomy" id="228899"/>
    <lineage>
        <taxon>Bacteria</taxon>
        <taxon>Bacillati</taxon>
        <taxon>Bacillota</taxon>
        <taxon>Bacilli</taxon>
        <taxon>Bacillales</taxon>
        <taxon>Bacillaceae</taxon>
        <taxon>Peribacillus</taxon>
    </lineage>
</organism>
<protein>
    <submittedName>
        <fullName evidence="1">Uncharacterized protein</fullName>
    </submittedName>
</protein>
<reference evidence="1 2" key="1">
    <citation type="submission" date="2018-01" db="EMBL/GenBank/DDBJ databases">
        <title>Bacillus asahii Genome sequencing and assembly.</title>
        <authorList>
            <person name="Jiang H."/>
            <person name="Feng Y."/>
            <person name="Zhao F."/>
            <person name="Lin X."/>
        </authorList>
    </citation>
    <scope>NUCLEOTIDE SEQUENCE [LARGE SCALE GENOMIC DNA]</scope>
    <source>
        <strain evidence="1 2">OM18</strain>
    </source>
</reference>
<dbReference type="Proteomes" id="UP000283095">
    <property type="component" value="Chromosome"/>
</dbReference>
<evidence type="ECO:0000313" key="2">
    <source>
        <dbReference type="Proteomes" id="UP000283095"/>
    </source>
</evidence>
<sequence length="39" mass="4463">MDSLIPLLKDIFLAGFLDFVLHDFAEGHFPEWISKLCPS</sequence>
<evidence type="ECO:0000313" key="1">
    <source>
        <dbReference type="EMBL" id="AZV41704.1"/>
    </source>
</evidence>